<reference evidence="1" key="1">
    <citation type="submission" date="2019-11" db="EMBL/GenBank/DDBJ databases">
        <title>Nori genome reveals adaptations in red seaweeds to the harsh intertidal environment.</title>
        <authorList>
            <person name="Wang D."/>
            <person name="Mao Y."/>
        </authorList>
    </citation>
    <scope>NUCLEOTIDE SEQUENCE</scope>
    <source>
        <tissue evidence="1">Gametophyte</tissue>
    </source>
</reference>
<comment type="caution">
    <text evidence="1">The sequence shown here is derived from an EMBL/GenBank/DDBJ whole genome shotgun (WGS) entry which is preliminary data.</text>
</comment>
<proteinExistence type="predicted"/>
<name>A0ACC3BU61_PYRYE</name>
<evidence type="ECO:0000313" key="1">
    <source>
        <dbReference type="EMBL" id="KAK1860991.1"/>
    </source>
</evidence>
<accession>A0ACC3BU61</accession>
<gene>
    <name evidence="1" type="ORF">I4F81_003577</name>
</gene>
<dbReference type="Proteomes" id="UP000798662">
    <property type="component" value="Chromosome 1"/>
</dbReference>
<dbReference type="EMBL" id="CM020618">
    <property type="protein sequence ID" value="KAK1860991.1"/>
    <property type="molecule type" value="Genomic_DNA"/>
</dbReference>
<organism evidence="1 2">
    <name type="scientific">Pyropia yezoensis</name>
    <name type="common">Susabi-nori</name>
    <name type="synonym">Porphyra yezoensis</name>
    <dbReference type="NCBI Taxonomy" id="2788"/>
    <lineage>
        <taxon>Eukaryota</taxon>
        <taxon>Rhodophyta</taxon>
        <taxon>Bangiophyceae</taxon>
        <taxon>Bangiales</taxon>
        <taxon>Bangiaceae</taxon>
        <taxon>Pyropia</taxon>
    </lineage>
</organism>
<protein>
    <submittedName>
        <fullName evidence="1">Uncharacterized protein</fullName>
    </submittedName>
</protein>
<keyword evidence="2" id="KW-1185">Reference proteome</keyword>
<sequence>MIRENQMRTLHRWEQAYLSCLAKIRREAGDGKYTLRRGGGALPRFSQFSTHDGYNECYGSAHYFRSLYTTEMAKLEPPLKQHSAGIPTQLLSGDHFIKIIKCNSTFNGKRLFLAAFSLVQEHTEVMATVLTQNKSLEELPELLEGVQMRLVSLWLPSAQAEVFFTDNPTAEVSFLETGYRGLNKTTKPLLHHITSRDAAALAGDIFRQDLAADTKQRGVPAVIGLDAEWWIKPGAFRKVQVLKLSSRSQTLVLHFGLMGTVSHQLTKLLGELNIGKAGKIIAGDAAKLKVKWDLTVAGWVELGMTMEKSEDLRFGDCSAPLRPEAIKFAGPDAYASFATCEAARTMAPATPDPGATPAGLRVYLKNSIGTRRAARCTVVGANAEQLTTDAVHLELEEVYLLGYAFPKIMDQPSLSLREMAAEEASKGKKPISLGSRLHFRSSQHPVERRRGADSSAQRWVLAALGEGDWQVDALQSLTEAARLIIDAGVVNGRGSDGQSAGADSGVHPDRADSEEAAEPAEEEFLDPELSEEPSPGYLPRGSRSGVRGDVMHAMDRILRGV</sequence>
<evidence type="ECO:0000313" key="2">
    <source>
        <dbReference type="Proteomes" id="UP000798662"/>
    </source>
</evidence>